<dbReference type="Proteomes" id="UP000754710">
    <property type="component" value="Unassembled WGS sequence"/>
</dbReference>
<reference evidence="3 4" key="1">
    <citation type="submission" date="2021-08" db="EMBL/GenBank/DDBJ databases">
        <title>Nocardioides bacterium WL0053 sp. nov., isolated from the sediment.</title>
        <authorList>
            <person name="Wang L."/>
            <person name="Zhang D."/>
            <person name="Zhang A."/>
        </authorList>
    </citation>
    <scope>NUCLEOTIDE SEQUENCE [LARGE SCALE GENOMIC DNA]</scope>
    <source>
        <strain evidence="3 4">WL0053</strain>
    </source>
</reference>
<proteinExistence type="predicted"/>
<dbReference type="Gene3D" id="3.10.350.10">
    <property type="entry name" value="LysM domain"/>
    <property type="match status" value="1"/>
</dbReference>
<dbReference type="CDD" id="cd00118">
    <property type="entry name" value="LysM"/>
    <property type="match status" value="1"/>
</dbReference>
<name>A0ABS7RLI9_9ACTN</name>
<evidence type="ECO:0000256" key="1">
    <source>
        <dbReference type="SAM" id="Phobius"/>
    </source>
</evidence>
<dbReference type="EMBL" id="JAIEZQ010000002">
    <property type="protein sequence ID" value="MBY9075918.1"/>
    <property type="molecule type" value="Genomic_DNA"/>
</dbReference>
<dbReference type="RefSeq" id="WP_221025609.1">
    <property type="nucleotide sequence ID" value="NZ_JAIEZQ010000002.1"/>
</dbReference>
<keyword evidence="4" id="KW-1185">Reference proteome</keyword>
<keyword evidence="1" id="KW-0812">Transmembrane</keyword>
<dbReference type="Pfam" id="PF01476">
    <property type="entry name" value="LysM"/>
    <property type="match status" value="1"/>
</dbReference>
<accession>A0ABS7RLI9</accession>
<organism evidence="3 4">
    <name type="scientific">Nocardioides jiangsuensis</name>
    <dbReference type="NCBI Taxonomy" id="2866161"/>
    <lineage>
        <taxon>Bacteria</taxon>
        <taxon>Bacillati</taxon>
        <taxon>Actinomycetota</taxon>
        <taxon>Actinomycetes</taxon>
        <taxon>Propionibacteriales</taxon>
        <taxon>Nocardioidaceae</taxon>
        <taxon>Nocardioides</taxon>
    </lineage>
</organism>
<protein>
    <submittedName>
        <fullName evidence="3">LysM peptidoglycan-binding domain-containing protein</fullName>
    </submittedName>
</protein>
<sequence length="139" mass="14306">MNTTTGTIEEVSLMSTIAAAPGFGTRRPTATRRVAPRPAAAPVDVRLTRRGRLVLLVLFLGLVTAALMGLGGQSAATGEAGDPVPTRTVVVHEGDTLWAIASEVAAPGDVREMIHQIEELNALSGASLSEGQEIAVPVG</sequence>
<keyword evidence="1" id="KW-1133">Transmembrane helix</keyword>
<feature type="transmembrane region" description="Helical" evidence="1">
    <location>
        <begin position="53"/>
        <end position="72"/>
    </location>
</feature>
<feature type="domain" description="LysM" evidence="2">
    <location>
        <begin position="87"/>
        <end position="136"/>
    </location>
</feature>
<evidence type="ECO:0000313" key="3">
    <source>
        <dbReference type="EMBL" id="MBY9075918.1"/>
    </source>
</evidence>
<evidence type="ECO:0000259" key="2">
    <source>
        <dbReference type="PROSITE" id="PS51782"/>
    </source>
</evidence>
<keyword evidence="1" id="KW-0472">Membrane</keyword>
<dbReference type="PROSITE" id="PS51782">
    <property type="entry name" value="LYSM"/>
    <property type="match status" value="1"/>
</dbReference>
<dbReference type="InterPro" id="IPR036779">
    <property type="entry name" value="LysM_dom_sf"/>
</dbReference>
<dbReference type="InterPro" id="IPR018392">
    <property type="entry name" value="LysM"/>
</dbReference>
<gene>
    <name evidence="3" type="ORF">K1X13_13880</name>
</gene>
<comment type="caution">
    <text evidence="3">The sequence shown here is derived from an EMBL/GenBank/DDBJ whole genome shotgun (WGS) entry which is preliminary data.</text>
</comment>
<evidence type="ECO:0000313" key="4">
    <source>
        <dbReference type="Proteomes" id="UP000754710"/>
    </source>
</evidence>